<evidence type="ECO:0000256" key="2">
    <source>
        <dbReference type="ARBA" id="ARBA00007193"/>
    </source>
</evidence>
<evidence type="ECO:0000256" key="10">
    <source>
        <dbReference type="ARBA" id="ARBA00023201"/>
    </source>
</evidence>
<gene>
    <name evidence="14" type="ORF">PVAND_015473</name>
</gene>
<keyword evidence="8 12" id="KW-0406">Ion transport</keyword>
<proteinExistence type="inferred from homology"/>
<comment type="caution">
    <text evidence="14">The sequence shown here is derived from an EMBL/GenBank/DDBJ whole genome shotgun (WGS) entry which is preliminary data.</text>
</comment>
<evidence type="ECO:0000256" key="4">
    <source>
        <dbReference type="ARBA" id="ARBA00022461"/>
    </source>
</evidence>
<dbReference type="PANTHER" id="PTHR11690:SF288">
    <property type="entry name" value="AMILORIDE-SENSITIVE NA+ CHANNEL-RELATED"/>
    <property type="match status" value="1"/>
</dbReference>
<evidence type="ECO:0000256" key="3">
    <source>
        <dbReference type="ARBA" id="ARBA00022448"/>
    </source>
</evidence>
<accession>A0A9J6BCP3</accession>
<keyword evidence="9 13" id="KW-0472">Membrane</keyword>
<dbReference type="Pfam" id="PF00858">
    <property type="entry name" value="ASC"/>
    <property type="match status" value="2"/>
</dbReference>
<evidence type="ECO:0000256" key="1">
    <source>
        <dbReference type="ARBA" id="ARBA00004141"/>
    </source>
</evidence>
<dbReference type="AlphaFoldDB" id="A0A9J6BCP3"/>
<reference evidence="14" key="1">
    <citation type="submission" date="2021-03" db="EMBL/GenBank/DDBJ databases">
        <title>Chromosome level genome of the anhydrobiotic midge Polypedilum vanderplanki.</title>
        <authorList>
            <person name="Yoshida Y."/>
            <person name="Kikawada T."/>
            <person name="Gusev O."/>
        </authorList>
    </citation>
    <scope>NUCLEOTIDE SEQUENCE</scope>
    <source>
        <strain evidence="14">NIAS01</strain>
        <tissue evidence="14">Whole body or cell culture</tissue>
    </source>
</reference>
<evidence type="ECO:0000256" key="9">
    <source>
        <dbReference type="ARBA" id="ARBA00023136"/>
    </source>
</evidence>
<feature type="transmembrane region" description="Helical" evidence="13">
    <location>
        <begin position="472"/>
        <end position="498"/>
    </location>
</feature>
<evidence type="ECO:0000313" key="15">
    <source>
        <dbReference type="Proteomes" id="UP001107558"/>
    </source>
</evidence>
<keyword evidence="5 12" id="KW-0812">Transmembrane</keyword>
<evidence type="ECO:0000256" key="7">
    <source>
        <dbReference type="ARBA" id="ARBA00023053"/>
    </source>
</evidence>
<dbReference type="PANTHER" id="PTHR11690">
    <property type="entry name" value="AMILORIDE-SENSITIVE SODIUM CHANNEL-RELATED"/>
    <property type="match status" value="1"/>
</dbReference>
<name>A0A9J6BCP3_POLVA</name>
<dbReference type="Gene3D" id="1.10.287.820">
    <property type="entry name" value="Acid-sensing ion channel domain"/>
    <property type="match status" value="1"/>
</dbReference>
<dbReference type="GO" id="GO:0015280">
    <property type="term" value="F:ligand-gated sodium channel activity"/>
    <property type="evidence" value="ECO:0007669"/>
    <property type="project" value="TreeGrafter"/>
</dbReference>
<sequence length="1040" mass="122458">MLKLSLQNFFNESSIHGFQYFTKEKTHKIEKVFWFLAIVCSCLCSGFLIYKIGVMVQQDLTVTYTSETAIKVTDIPFPAVTFCFELIHSYFSYKSDGRLFGDLKRDLLSGNISIANLTSRELRSTHAISVVNSDDFLTRLNITPIPTDDMIFYINLRSLNFKSIKTQSHFGYIWGVNYARLIGPHGFCNTFNIVDPDKLYRNLEHARKYFNFSRNSHEENAVFRFHAKTNNPENETYPLKVPISDGVLSLFVEPFTKRGQTLFYLLSRIKSYPFYSPKVYVHNPYESYTKDSFSFNSNRREKNNFFIEPKQILIDETLKSYSAKIRQCYFQPQSENDTTKSERALRFFKVYTKANCRHECVINKTFEICGCVQFFMIYNKTTRICGIHDIKCYQKVEFELGNNDECKCYPYCGEIIYNVKKVQPDAVKKRQSFATPFTLSRPDNFIAWSIVGFREPSFYPYVLKRQFTELDFISYIGGAFGLFLGFSILSFVEICYYFSLKVFCAFIRIKRRNRKVSNFQNDEKSSENELKFYLENSTIHGMNQIGMKNRSKIERLIWLICLIGALVYSGMMSYEIYEKYRDAQIAITYDSSERSVEEIPFPAITFNHETIIDFHEINYQSIVQTHDLKQNEFLEKIVNATMLESTIIPGILCKNRDVFYKVMPFTKHKINNFIELLDKKFSYINWFKNQSATWKGKFKPEFLKLLTRNGFGFSFNLLEPEKLFHENVAFDFLHSKFFYLNLPIDAANKTISHQNFPISGSSQDKFSITLTLNKEFKYEDICSPLQFIIHSPYEIPNDQTTSENAIAKFDYAQDLEIVITPEVIKTDSDLKSFDYKRRNCYFDGEKQLKMFKIYTRQNCIQECYSNFLINYGEVKCITFHQIRNETNPVCSYQRIKDEAYMYRFFILPSKLFDFDDEIILKVSNFLDSCECLDRCDEVKYNFEMFQVRLKNKSDIDTIKLTFQFKYETFLPLIRHHSFTFDEFLGQAGGLLGLFAGISFLSIFELFYFVILRQITNFVRFLARLMGNFKIVTLNVLKNKF</sequence>
<comment type="subcellular location">
    <subcellularLocation>
        <location evidence="1">Membrane</location>
        <topology evidence="1">Multi-pass membrane protein</topology>
    </subcellularLocation>
</comment>
<feature type="transmembrane region" description="Helical" evidence="13">
    <location>
        <begin position="32"/>
        <end position="50"/>
    </location>
</feature>
<evidence type="ECO:0000256" key="12">
    <source>
        <dbReference type="RuleBase" id="RU000679"/>
    </source>
</evidence>
<keyword evidence="4 12" id="KW-0894">Sodium channel</keyword>
<evidence type="ECO:0000256" key="13">
    <source>
        <dbReference type="SAM" id="Phobius"/>
    </source>
</evidence>
<organism evidence="14 15">
    <name type="scientific">Polypedilum vanderplanki</name>
    <name type="common">Sleeping chironomid midge</name>
    <dbReference type="NCBI Taxonomy" id="319348"/>
    <lineage>
        <taxon>Eukaryota</taxon>
        <taxon>Metazoa</taxon>
        <taxon>Ecdysozoa</taxon>
        <taxon>Arthropoda</taxon>
        <taxon>Hexapoda</taxon>
        <taxon>Insecta</taxon>
        <taxon>Pterygota</taxon>
        <taxon>Neoptera</taxon>
        <taxon>Endopterygota</taxon>
        <taxon>Diptera</taxon>
        <taxon>Nematocera</taxon>
        <taxon>Chironomoidea</taxon>
        <taxon>Chironomidae</taxon>
        <taxon>Chironominae</taxon>
        <taxon>Polypedilum</taxon>
        <taxon>Polypedilum</taxon>
    </lineage>
</organism>
<evidence type="ECO:0000256" key="11">
    <source>
        <dbReference type="ARBA" id="ARBA00023303"/>
    </source>
</evidence>
<keyword evidence="3 12" id="KW-0813">Transport</keyword>
<evidence type="ECO:0000313" key="14">
    <source>
        <dbReference type="EMBL" id="KAG5667493.1"/>
    </source>
</evidence>
<dbReference type="OrthoDB" id="6502088at2759"/>
<evidence type="ECO:0000256" key="8">
    <source>
        <dbReference type="ARBA" id="ARBA00023065"/>
    </source>
</evidence>
<keyword evidence="15" id="KW-1185">Reference proteome</keyword>
<evidence type="ECO:0000256" key="5">
    <source>
        <dbReference type="ARBA" id="ARBA00022692"/>
    </source>
</evidence>
<dbReference type="InterPro" id="IPR001873">
    <property type="entry name" value="ENaC"/>
</dbReference>
<dbReference type="Gene3D" id="1.10.287.770">
    <property type="entry name" value="YojJ-like"/>
    <property type="match status" value="2"/>
</dbReference>
<comment type="similarity">
    <text evidence="2 12">Belongs to the amiloride-sensitive sodium channel (TC 1.A.6) family.</text>
</comment>
<feature type="transmembrane region" description="Helical" evidence="13">
    <location>
        <begin position="556"/>
        <end position="574"/>
    </location>
</feature>
<dbReference type="EMBL" id="JADBJN010000004">
    <property type="protein sequence ID" value="KAG5667493.1"/>
    <property type="molecule type" value="Genomic_DNA"/>
</dbReference>
<keyword evidence="7" id="KW-0915">Sodium</keyword>
<feature type="transmembrane region" description="Helical" evidence="13">
    <location>
        <begin position="987"/>
        <end position="1010"/>
    </location>
</feature>
<keyword evidence="6 13" id="KW-1133">Transmembrane helix</keyword>
<keyword evidence="11 12" id="KW-0407">Ion channel</keyword>
<keyword evidence="10 12" id="KW-0739">Sodium transport</keyword>
<dbReference type="GO" id="GO:0005886">
    <property type="term" value="C:plasma membrane"/>
    <property type="evidence" value="ECO:0007669"/>
    <property type="project" value="TreeGrafter"/>
</dbReference>
<dbReference type="Proteomes" id="UP001107558">
    <property type="component" value="Chromosome 4"/>
</dbReference>
<evidence type="ECO:0000256" key="6">
    <source>
        <dbReference type="ARBA" id="ARBA00022989"/>
    </source>
</evidence>
<protein>
    <submittedName>
        <fullName evidence="14">Uncharacterized protein</fullName>
    </submittedName>
</protein>